<keyword evidence="6" id="KW-0902">Two-component regulatory system</keyword>
<dbReference type="SUPFAM" id="SSF47384">
    <property type="entry name" value="Homodimeric domain of signal transducing histidine kinase"/>
    <property type="match status" value="1"/>
</dbReference>
<feature type="modified residue" description="4-aspartylphosphate" evidence="8">
    <location>
        <position position="838"/>
    </location>
</feature>
<dbReference type="SMART" id="SM00388">
    <property type="entry name" value="HisKA"/>
    <property type="match status" value="1"/>
</dbReference>
<dbReference type="InterPro" id="IPR036890">
    <property type="entry name" value="HATPase_C_sf"/>
</dbReference>
<dbReference type="PANTHER" id="PTHR45339:SF5">
    <property type="entry name" value="HISTIDINE KINASE"/>
    <property type="match status" value="1"/>
</dbReference>
<dbReference type="SUPFAM" id="SSF55785">
    <property type="entry name" value="PYP-like sensor domain (PAS domain)"/>
    <property type="match status" value="2"/>
</dbReference>
<dbReference type="InterPro" id="IPR011006">
    <property type="entry name" value="CheY-like_superfamily"/>
</dbReference>
<dbReference type="CDD" id="cd00130">
    <property type="entry name" value="PAS"/>
    <property type="match status" value="1"/>
</dbReference>
<dbReference type="InterPro" id="IPR000700">
    <property type="entry name" value="PAS-assoc_C"/>
</dbReference>
<keyword evidence="4 8" id="KW-0597">Phosphoprotein</keyword>
<evidence type="ECO:0000259" key="12">
    <source>
        <dbReference type="PROSITE" id="PS50113"/>
    </source>
</evidence>
<dbReference type="PROSITE" id="PS50109">
    <property type="entry name" value="HIS_KIN"/>
    <property type="match status" value="1"/>
</dbReference>
<evidence type="ECO:0000259" key="9">
    <source>
        <dbReference type="PROSITE" id="PS50109"/>
    </source>
</evidence>
<dbReference type="EC" id="2.7.13.3" evidence="2"/>
<evidence type="ECO:0000313" key="14">
    <source>
        <dbReference type="Proteomes" id="UP000460412"/>
    </source>
</evidence>
<evidence type="ECO:0000256" key="4">
    <source>
        <dbReference type="ARBA" id="ARBA00022553"/>
    </source>
</evidence>
<dbReference type="Pfam" id="PF00072">
    <property type="entry name" value="Response_reg"/>
    <property type="match status" value="2"/>
</dbReference>
<dbReference type="SUPFAM" id="SSF55874">
    <property type="entry name" value="ATPase domain of HSP90 chaperone/DNA topoisomerase II/histidine kinase"/>
    <property type="match status" value="1"/>
</dbReference>
<evidence type="ECO:0000256" key="6">
    <source>
        <dbReference type="ARBA" id="ARBA00023012"/>
    </source>
</evidence>
<dbReference type="CDD" id="cd00082">
    <property type="entry name" value="HisKA"/>
    <property type="match status" value="1"/>
</dbReference>
<evidence type="ECO:0000256" key="5">
    <source>
        <dbReference type="ARBA" id="ARBA00022777"/>
    </source>
</evidence>
<dbReference type="RefSeq" id="WP_159757001.1">
    <property type="nucleotide sequence ID" value="NZ_WUQX01000001.1"/>
</dbReference>
<dbReference type="Pfam" id="PF00512">
    <property type="entry name" value="HisKA"/>
    <property type="match status" value="1"/>
</dbReference>
<comment type="function">
    <text evidence="7">May play the central regulatory role in sporulation. It may be an element of the effector pathway responsible for the activation of sporulation genes in response to nutritional stress. Spo0A may act in concert with spo0H (a sigma factor) to control the expression of some genes that are critical to the sporulation process.</text>
</comment>
<dbReference type="PROSITE" id="PS50112">
    <property type="entry name" value="PAS"/>
    <property type="match status" value="1"/>
</dbReference>
<dbReference type="Pfam" id="PF08448">
    <property type="entry name" value="PAS_4"/>
    <property type="match status" value="1"/>
</dbReference>
<feature type="modified residue" description="4-aspartylphosphate" evidence="8">
    <location>
        <position position="977"/>
    </location>
</feature>
<protein>
    <recommendedName>
        <fullName evidence="3">Stage 0 sporulation protein A homolog</fullName>
        <ecNumber evidence="2">2.7.13.3</ecNumber>
    </recommendedName>
</protein>
<feature type="domain" description="Response regulatory" evidence="10">
    <location>
        <begin position="784"/>
        <end position="904"/>
    </location>
</feature>
<accession>A0A7X3MK08</accession>
<dbReference type="GO" id="GO:0000155">
    <property type="term" value="F:phosphorelay sensor kinase activity"/>
    <property type="evidence" value="ECO:0007669"/>
    <property type="project" value="InterPro"/>
</dbReference>
<feature type="domain" description="PAS" evidence="11">
    <location>
        <begin position="255"/>
        <end position="330"/>
    </location>
</feature>
<dbReference type="InterPro" id="IPR013655">
    <property type="entry name" value="PAS_fold_3"/>
</dbReference>
<evidence type="ECO:0000256" key="3">
    <source>
        <dbReference type="ARBA" id="ARBA00018672"/>
    </source>
</evidence>
<dbReference type="InterPro" id="IPR001610">
    <property type="entry name" value="PAC"/>
</dbReference>
<dbReference type="Gene3D" id="3.30.450.20">
    <property type="entry name" value="PAS domain"/>
    <property type="match status" value="2"/>
</dbReference>
<keyword evidence="14" id="KW-1185">Reference proteome</keyword>
<dbReference type="Pfam" id="PF02518">
    <property type="entry name" value="HATPase_c"/>
    <property type="match status" value="1"/>
</dbReference>
<dbReference type="Gene3D" id="3.40.50.2300">
    <property type="match status" value="2"/>
</dbReference>
<evidence type="ECO:0000256" key="7">
    <source>
        <dbReference type="ARBA" id="ARBA00024867"/>
    </source>
</evidence>
<evidence type="ECO:0000256" key="1">
    <source>
        <dbReference type="ARBA" id="ARBA00000085"/>
    </source>
</evidence>
<dbReference type="InterPro" id="IPR013656">
    <property type="entry name" value="PAS_4"/>
</dbReference>
<reference evidence="13 14" key="1">
    <citation type="submission" date="2019-12" db="EMBL/GenBank/DDBJ databases">
        <title>Sporaefaciens musculi gen. nov., sp. nov., a novel bacterium isolated from the caecum of an obese mouse.</title>
        <authorList>
            <person name="Rasmussen T.S."/>
            <person name="Streidl T."/>
            <person name="Hitch T.C.A."/>
            <person name="Wortmann E."/>
            <person name="Deptula P."/>
            <person name="Hansen M."/>
            <person name="Nielsen D.S."/>
            <person name="Clavel T."/>
            <person name="Vogensen F.K."/>
        </authorList>
    </citation>
    <scope>NUCLEOTIDE SEQUENCE [LARGE SCALE GENOMIC DNA]</scope>
    <source>
        <strain evidence="13 14">WCA-9-b2</strain>
    </source>
</reference>
<dbReference type="SMART" id="SM00448">
    <property type="entry name" value="REC"/>
    <property type="match status" value="2"/>
</dbReference>
<feature type="domain" description="Response regulatory" evidence="10">
    <location>
        <begin position="925"/>
        <end position="1046"/>
    </location>
</feature>
<organism evidence="13 14">
    <name type="scientific">Sporofaciens musculi</name>
    <dbReference type="NCBI Taxonomy" id="2681861"/>
    <lineage>
        <taxon>Bacteria</taxon>
        <taxon>Bacillati</taxon>
        <taxon>Bacillota</taxon>
        <taxon>Clostridia</taxon>
        <taxon>Lachnospirales</taxon>
        <taxon>Lachnospiraceae</taxon>
        <taxon>Sporofaciens</taxon>
    </lineage>
</organism>
<dbReference type="InterPro" id="IPR005467">
    <property type="entry name" value="His_kinase_dom"/>
</dbReference>
<dbReference type="SUPFAM" id="SSF52172">
    <property type="entry name" value="CheY-like"/>
    <property type="match status" value="2"/>
</dbReference>
<dbReference type="CDD" id="cd00075">
    <property type="entry name" value="HATPase"/>
    <property type="match status" value="1"/>
</dbReference>
<dbReference type="PROSITE" id="PS50113">
    <property type="entry name" value="PAC"/>
    <property type="match status" value="1"/>
</dbReference>
<dbReference type="Pfam" id="PF08447">
    <property type="entry name" value="PAS_3"/>
    <property type="match status" value="1"/>
</dbReference>
<proteinExistence type="predicted"/>
<feature type="domain" description="Histidine kinase" evidence="9">
    <location>
        <begin position="543"/>
        <end position="767"/>
    </location>
</feature>
<evidence type="ECO:0000256" key="8">
    <source>
        <dbReference type="PROSITE-ProRule" id="PRU00169"/>
    </source>
</evidence>
<evidence type="ECO:0000259" key="11">
    <source>
        <dbReference type="PROSITE" id="PS50112"/>
    </source>
</evidence>
<dbReference type="AlphaFoldDB" id="A0A7X3MK08"/>
<dbReference type="SMART" id="SM00387">
    <property type="entry name" value="HATPase_c"/>
    <property type="match status" value="1"/>
</dbReference>
<dbReference type="PANTHER" id="PTHR45339">
    <property type="entry name" value="HYBRID SIGNAL TRANSDUCTION HISTIDINE KINASE J"/>
    <property type="match status" value="1"/>
</dbReference>
<name>A0A7X3MK08_9FIRM</name>
<dbReference type="InterPro" id="IPR035965">
    <property type="entry name" value="PAS-like_dom_sf"/>
</dbReference>
<evidence type="ECO:0000313" key="13">
    <source>
        <dbReference type="EMBL" id="MXP77675.1"/>
    </source>
</evidence>
<gene>
    <name evidence="13" type="ORF">GN277_20670</name>
</gene>
<dbReference type="Gene3D" id="3.30.565.10">
    <property type="entry name" value="Histidine kinase-like ATPase, C-terminal domain"/>
    <property type="match status" value="1"/>
</dbReference>
<evidence type="ECO:0000259" key="10">
    <source>
        <dbReference type="PROSITE" id="PS50110"/>
    </source>
</evidence>
<dbReference type="PROSITE" id="PS50110">
    <property type="entry name" value="RESPONSE_REGULATORY"/>
    <property type="match status" value="2"/>
</dbReference>
<comment type="catalytic activity">
    <reaction evidence="1">
        <text>ATP + protein L-histidine = ADP + protein N-phospho-L-histidine.</text>
        <dbReference type="EC" id="2.7.13.3"/>
    </reaction>
</comment>
<comment type="caution">
    <text evidence="13">The sequence shown here is derived from an EMBL/GenBank/DDBJ whole genome shotgun (WGS) entry which is preliminary data.</text>
</comment>
<dbReference type="InterPro" id="IPR036097">
    <property type="entry name" value="HisK_dim/P_sf"/>
</dbReference>
<dbReference type="InterPro" id="IPR001789">
    <property type="entry name" value="Sig_transdc_resp-reg_receiver"/>
</dbReference>
<dbReference type="PRINTS" id="PR00344">
    <property type="entry name" value="BCTRLSENSOR"/>
</dbReference>
<sequence length="1047" mass="119753">MYYCCLRFYLTGRPCSAFESMKEILPFKHFTHEFYESEELDSEQTARADIILANLMEKDCKRTLQALLAGKKTEARLILLASKEQILTIEDSLGEVCDVWVMPMSDAEAKFRFQKLQYEQKMEKDYWQTSQFFEATINNVPNLIWYKDKDGIHEKVNDSFCRTVNKTKEQVEGRGHAYIWDVEADDPACIESEREVMSRRQTCVSEETIMTGEGTRLLTTYKSPLYDLDGSVMGTVGVAIDVTQERAYEKEIVEKNRTLETVFTTMDCGILCHTVDGSNIVSINRAALNILGYESQEEMMEAGFRMVADSVLDEDKPKLRDSITSLKKEGDSASVEYRVRHKDGKLLHVMGNIKLLKENGEEFYQRFLLDCTKQKLEEEKKEQHNQELVQALSIDYNRVCYFDLNTGMGIPLQGSKEHKEMFDSVFHGEISMEESMERYIKDYVCQEDRDMLRQESSRENLKKQLAEKGMYFVNHRVIWKGKEKYFQMKVVRTGSWEESQGIVMGFRNVDGEIREAMEQKNLLEDALMQANRASKAKSVFLSNMSHDIRTPMNAIVGFTALAITHIAHRERVEEYLQKIMTSGNHLLSLINDVLDMSRIESGKIRLDEKKCSLPEILHGLRNILQADIHAKQLELYIDTVDVFDEEIFCDKLRLNQVLLNLMSNAVKYSGPGGIISLRITERPGAPKGSANYEFNIKDNGIGMSREFVEHIFEPFERERNSTISRIQGTGLGMAITKNIVDMMNGSISVKSELNVGTEITVSFTFRLPSKEKEPQDIPELKGLRALVVDDNFDSCDSVSYMLEQIGMRAEWTLSGKEAILRTHQAVMRNDIYSVYIIDWMLPDMNGVEVARRIRKEMGENVSIILMTAYDWAEIEEEAREAGVMAFCDKPMFLSELRRCLYTLVHSKEVSMERVSQEQAKCHTGRILLAEDNELNQEIAEVILEEAGFTVEVAEDGQKAVDMLRNAGVGYYQLILMDIQMPNMNGYEAARTIRKLNECELANIPIIAMTANAFEEDKQEALKSGMNGHIAKPIDVGLLFGVLEKILA</sequence>
<dbReference type="InterPro" id="IPR003661">
    <property type="entry name" value="HisK_dim/P_dom"/>
</dbReference>
<evidence type="ECO:0000256" key="2">
    <source>
        <dbReference type="ARBA" id="ARBA00012438"/>
    </source>
</evidence>
<dbReference type="EMBL" id="WUQX01000001">
    <property type="protein sequence ID" value="MXP77675.1"/>
    <property type="molecule type" value="Genomic_DNA"/>
</dbReference>
<dbReference type="CDD" id="cd17546">
    <property type="entry name" value="REC_hyHK_CKI1_RcsC-like"/>
    <property type="match status" value="1"/>
</dbReference>
<dbReference type="Proteomes" id="UP000460412">
    <property type="component" value="Unassembled WGS sequence"/>
</dbReference>
<dbReference type="InterPro" id="IPR004358">
    <property type="entry name" value="Sig_transdc_His_kin-like_C"/>
</dbReference>
<dbReference type="InterPro" id="IPR003594">
    <property type="entry name" value="HATPase_dom"/>
</dbReference>
<dbReference type="Gene3D" id="1.10.287.130">
    <property type="match status" value="1"/>
</dbReference>
<feature type="domain" description="PAC" evidence="12">
    <location>
        <begin position="203"/>
        <end position="254"/>
    </location>
</feature>
<dbReference type="NCBIfam" id="TIGR00229">
    <property type="entry name" value="sensory_box"/>
    <property type="match status" value="2"/>
</dbReference>
<dbReference type="InterPro" id="IPR000014">
    <property type="entry name" value="PAS"/>
</dbReference>
<keyword evidence="5" id="KW-0808">Transferase</keyword>
<keyword evidence="5" id="KW-0418">Kinase</keyword>
<dbReference type="SMART" id="SM00091">
    <property type="entry name" value="PAS"/>
    <property type="match status" value="2"/>
</dbReference>
<dbReference type="SMART" id="SM00086">
    <property type="entry name" value="PAC"/>
    <property type="match status" value="2"/>
</dbReference>